<dbReference type="EMBL" id="CAEZSR010000264">
    <property type="protein sequence ID" value="CAB4595247.1"/>
    <property type="molecule type" value="Genomic_DNA"/>
</dbReference>
<accession>A0A6J6G247</accession>
<proteinExistence type="predicted"/>
<reference evidence="2" key="1">
    <citation type="submission" date="2020-05" db="EMBL/GenBank/DDBJ databases">
        <authorList>
            <person name="Chiriac C."/>
            <person name="Salcher M."/>
            <person name="Ghai R."/>
            <person name="Kavagutti S V."/>
        </authorList>
    </citation>
    <scope>NUCLEOTIDE SEQUENCE</scope>
</reference>
<gene>
    <name evidence="2" type="ORF">UFOPK1493_03967</name>
</gene>
<sequence length="55" mass="5810">MKLGPVEREITVCTDSIDDGFTHAITDTPPVTVETDVDDSPDPASTNALPTMPVP</sequence>
<name>A0A6J6G247_9ZZZZ</name>
<organism evidence="2">
    <name type="scientific">freshwater metagenome</name>
    <dbReference type="NCBI Taxonomy" id="449393"/>
    <lineage>
        <taxon>unclassified sequences</taxon>
        <taxon>metagenomes</taxon>
        <taxon>ecological metagenomes</taxon>
    </lineage>
</organism>
<dbReference type="AlphaFoldDB" id="A0A6J6G247"/>
<evidence type="ECO:0000256" key="1">
    <source>
        <dbReference type="SAM" id="MobiDB-lite"/>
    </source>
</evidence>
<evidence type="ECO:0000313" key="2">
    <source>
        <dbReference type="EMBL" id="CAB4595247.1"/>
    </source>
</evidence>
<protein>
    <submittedName>
        <fullName evidence="2">Unannotated protein</fullName>
    </submittedName>
</protein>
<feature type="region of interest" description="Disordered" evidence="1">
    <location>
        <begin position="21"/>
        <end position="55"/>
    </location>
</feature>